<sequence length="96" mass="10433">MTRCLTEQRAGLLFLNPAATKLEKGEVREGSEAWDFERVEVGGEVEAGGEEVGKEEVGEVDGGGPKVGRQGHEEEEEMGEEEEESRVKSKGRRGAT</sequence>
<evidence type="ECO:0000256" key="1">
    <source>
        <dbReference type="SAM" id="MobiDB-lite"/>
    </source>
</evidence>
<dbReference type="VEuPathDB" id="CryptoDB:Cvel_23662"/>
<gene>
    <name evidence="2" type="ORF">Cvel_23662</name>
</gene>
<dbReference type="EMBL" id="CDMZ01001618">
    <property type="protein sequence ID" value="CEM35225.1"/>
    <property type="molecule type" value="Genomic_DNA"/>
</dbReference>
<name>A0A0G4GWE5_9ALVE</name>
<feature type="region of interest" description="Disordered" evidence="1">
    <location>
        <begin position="47"/>
        <end position="96"/>
    </location>
</feature>
<accession>A0A0G4GWE5</accession>
<organism evidence="2">
    <name type="scientific">Chromera velia CCMP2878</name>
    <dbReference type="NCBI Taxonomy" id="1169474"/>
    <lineage>
        <taxon>Eukaryota</taxon>
        <taxon>Sar</taxon>
        <taxon>Alveolata</taxon>
        <taxon>Colpodellida</taxon>
        <taxon>Chromeraceae</taxon>
        <taxon>Chromera</taxon>
    </lineage>
</organism>
<protein>
    <submittedName>
        <fullName evidence="2">Uncharacterized protein</fullName>
    </submittedName>
</protein>
<reference evidence="2" key="1">
    <citation type="submission" date="2014-11" db="EMBL/GenBank/DDBJ databases">
        <authorList>
            <person name="Otto D Thomas"/>
            <person name="Naeem Raeece"/>
        </authorList>
    </citation>
    <scope>NUCLEOTIDE SEQUENCE</scope>
</reference>
<feature type="compositionally biased region" description="Acidic residues" evidence="1">
    <location>
        <begin position="73"/>
        <end position="84"/>
    </location>
</feature>
<dbReference type="AlphaFoldDB" id="A0A0G4GWE5"/>
<proteinExistence type="predicted"/>
<evidence type="ECO:0000313" key="2">
    <source>
        <dbReference type="EMBL" id="CEM35225.1"/>
    </source>
</evidence>